<evidence type="ECO:0000256" key="2">
    <source>
        <dbReference type="SAM" id="Phobius"/>
    </source>
</evidence>
<keyword evidence="2" id="KW-0812">Transmembrane</keyword>
<protein>
    <submittedName>
        <fullName evidence="3">Uncharacterized protein</fullName>
    </submittedName>
</protein>
<keyword evidence="2" id="KW-1133">Transmembrane helix</keyword>
<sequence>MFAHKHKRPKRRRHSVTDPTDVKNQRLRNIIFLLQTPTLTNFNTCAKCSVFNRRHLILVFGIKLIIVLASCQVLVNDTLDRTTG</sequence>
<gene>
    <name evidence="3" type="ORF">JOB18_020814</name>
</gene>
<keyword evidence="2" id="KW-0472">Membrane</keyword>
<dbReference type="AlphaFoldDB" id="A0AAV6SQD7"/>
<organism evidence="3 4">
    <name type="scientific">Solea senegalensis</name>
    <name type="common">Senegalese sole</name>
    <dbReference type="NCBI Taxonomy" id="28829"/>
    <lineage>
        <taxon>Eukaryota</taxon>
        <taxon>Metazoa</taxon>
        <taxon>Chordata</taxon>
        <taxon>Craniata</taxon>
        <taxon>Vertebrata</taxon>
        <taxon>Euteleostomi</taxon>
        <taxon>Actinopterygii</taxon>
        <taxon>Neopterygii</taxon>
        <taxon>Teleostei</taxon>
        <taxon>Neoteleostei</taxon>
        <taxon>Acanthomorphata</taxon>
        <taxon>Carangaria</taxon>
        <taxon>Pleuronectiformes</taxon>
        <taxon>Pleuronectoidei</taxon>
        <taxon>Soleidae</taxon>
        <taxon>Solea</taxon>
    </lineage>
</organism>
<dbReference type="Proteomes" id="UP000693946">
    <property type="component" value="Linkage Group LG11"/>
</dbReference>
<dbReference type="EMBL" id="JAGKHQ010000003">
    <property type="protein sequence ID" value="KAG7520000.1"/>
    <property type="molecule type" value="Genomic_DNA"/>
</dbReference>
<reference evidence="3 4" key="1">
    <citation type="journal article" date="2021" name="Sci. Rep.">
        <title>Chromosome anchoring in Senegalese sole (Solea senegalensis) reveals sex-associated markers and genome rearrangements in flatfish.</title>
        <authorList>
            <person name="Guerrero-Cozar I."/>
            <person name="Gomez-Garrido J."/>
            <person name="Berbel C."/>
            <person name="Martinez-Blanch J.F."/>
            <person name="Alioto T."/>
            <person name="Claros M.G."/>
            <person name="Gagnaire P.A."/>
            <person name="Manchado M."/>
        </authorList>
    </citation>
    <scope>NUCLEOTIDE SEQUENCE [LARGE SCALE GENOMIC DNA]</scope>
    <source>
        <strain evidence="3">Sse05_10M</strain>
    </source>
</reference>
<name>A0AAV6SQD7_SOLSE</name>
<accession>A0AAV6SQD7</accession>
<comment type="caution">
    <text evidence="3">The sequence shown here is derived from an EMBL/GenBank/DDBJ whole genome shotgun (WGS) entry which is preliminary data.</text>
</comment>
<evidence type="ECO:0000313" key="3">
    <source>
        <dbReference type="EMBL" id="KAG7520000.1"/>
    </source>
</evidence>
<feature type="region of interest" description="Disordered" evidence="1">
    <location>
        <begin position="1"/>
        <end position="22"/>
    </location>
</feature>
<evidence type="ECO:0000256" key="1">
    <source>
        <dbReference type="SAM" id="MobiDB-lite"/>
    </source>
</evidence>
<feature type="compositionally biased region" description="Basic residues" evidence="1">
    <location>
        <begin position="1"/>
        <end position="14"/>
    </location>
</feature>
<feature type="transmembrane region" description="Helical" evidence="2">
    <location>
        <begin position="56"/>
        <end position="75"/>
    </location>
</feature>
<proteinExistence type="predicted"/>
<keyword evidence="4" id="KW-1185">Reference proteome</keyword>
<evidence type="ECO:0000313" key="4">
    <source>
        <dbReference type="Proteomes" id="UP000693946"/>
    </source>
</evidence>